<evidence type="ECO:0000256" key="2">
    <source>
        <dbReference type="SAM" id="MobiDB-lite"/>
    </source>
</evidence>
<gene>
    <name evidence="3" type="ORF">X943_002640</name>
</gene>
<sequence>MRSKIGASKSRYEIDAETADHADSPETMVKMVAVYRKDGGIKAFVQSQSVDSRTDEVMESSCDELVTGMGKGGSDTGSNGWMRQTIAKLSGTGIRQYSTDTEKSNSSKVQPELTESTGIVQQTVHKLEMEHLRKVQQRLEYSAMLENNGVAEDVDQQCYDVTSARSSAGMSSLTGESGSEYLDPHPAPEIVDMKEIEKVVGTVIERKLCEFKDKYDVLMQQAFDEQEQRFQKTVDALVKQMNGRIDDTYAKLEVIFTKALQDKADSEMIDERVQRNLQMAQEDWRTSLQNEVDDKVKPIITEIKQCYDQMTANFESKVNDLILRIEDSEQKVQQRTELIMEKADKMEKEINEVIEECSENRQKFDEELDEITSRIMQAEENIAEATADFTTLNDELGDLDSKIQQQHRGIIEEVNELVDEKINEMVADNNLNTTVETINKMCGDFEKRLPDMVSQECDGKIGTMVMDMMDKSSQDFFRALEDRVQTMQDNLMKQITNTMDLKLRDLAETHAKEETSGNEIYMSMMETVTKEIDGVTERIGTDISDIRESVERLKSILREQEEAKSIVEATAANETQLETVEEKLQQITQMSDKLDNKASALSALIEECKICIGDVKETTRQLHEESESIVAQVRESVTMSTRQIEASRKDSESAIEANRELLMAAIRDSVDIHNALKRANEDFARHTMTATPFTASENPIGNVGTRSKMFNPHGANVYSTAALQFHPGGMKEDMQHIACPNICCGITMPNVRGDVPNSYCSIAPVGYSSNTVQHDMRAMYNDSPCSDPSRRVEVKYIDMNGQRIKVTQEHVTLSDMANRPPIVVPGSQYPQNAVKYPSQMYYQ</sequence>
<keyword evidence="4" id="KW-1185">Reference proteome</keyword>
<feature type="compositionally biased region" description="Basic and acidic residues" evidence="2">
    <location>
        <begin position="10"/>
        <end position="22"/>
    </location>
</feature>
<proteinExistence type="predicted"/>
<evidence type="ECO:0000313" key="3">
    <source>
        <dbReference type="EMBL" id="KAK1940337.1"/>
    </source>
</evidence>
<dbReference type="Proteomes" id="UP001195914">
    <property type="component" value="Unassembled WGS sequence"/>
</dbReference>
<name>A0AAD9GKT8_BABDI</name>
<evidence type="ECO:0000256" key="1">
    <source>
        <dbReference type="SAM" id="Coils"/>
    </source>
</evidence>
<feature type="coiled-coil region" evidence="1">
    <location>
        <begin position="336"/>
        <end position="395"/>
    </location>
</feature>
<feature type="region of interest" description="Disordered" evidence="2">
    <location>
        <begin position="1"/>
        <end position="22"/>
    </location>
</feature>
<reference evidence="3" key="2">
    <citation type="submission" date="2021-05" db="EMBL/GenBank/DDBJ databases">
        <authorList>
            <person name="Pain A."/>
        </authorList>
    </citation>
    <scope>NUCLEOTIDE SEQUENCE</scope>
    <source>
        <strain evidence="3">1802A</strain>
    </source>
</reference>
<accession>A0AAD9GKT8</accession>
<comment type="caution">
    <text evidence="3">The sequence shown here is derived from an EMBL/GenBank/DDBJ whole genome shotgun (WGS) entry which is preliminary data.</text>
</comment>
<organism evidence="3 4">
    <name type="scientific">Babesia divergens</name>
    <dbReference type="NCBI Taxonomy" id="32595"/>
    <lineage>
        <taxon>Eukaryota</taxon>
        <taxon>Sar</taxon>
        <taxon>Alveolata</taxon>
        <taxon>Apicomplexa</taxon>
        <taxon>Aconoidasida</taxon>
        <taxon>Piroplasmida</taxon>
        <taxon>Babesiidae</taxon>
        <taxon>Babesia</taxon>
    </lineage>
</organism>
<reference evidence="3" key="1">
    <citation type="journal article" date="2014" name="Nucleic Acids Res.">
        <title>The evolutionary dynamics of variant antigen genes in Babesia reveal a history of genomic innovation underlying host-parasite interaction.</title>
        <authorList>
            <person name="Jackson A.P."/>
            <person name="Otto T.D."/>
            <person name="Darby A."/>
            <person name="Ramaprasad A."/>
            <person name="Xia D."/>
            <person name="Echaide I.E."/>
            <person name="Farber M."/>
            <person name="Gahlot S."/>
            <person name="Gamble J."/>
            <person name="Gupta D."/>
            <person name="Gupta Y."/>
            <person name="Jackson L."/>
            <person name="Malandrin L."/>
            <person name="Malas T.B."/>
            <person name="Moussa E."/>
            <person name="Nair M."/>
            <person name="Reid A.J."/>
            <person name="Sanders M."/>
            <person name="Sharma J."/>
            <person name="Tracey A."/>
            <person name="Quail M.A."/>
            <person name="Weir W."/>
            <person name="Wastling J.M."/>
            <person name="Hall N."/>
            <person name="Willadsen P."/>
            <person name="Lingelbach K."/>
            <person name="Shiels B."/>
            <person name="Tait A."/>
            <person name="Berriman M."/>
            <person name="Allred D.R."/>
            <person name="Pain A."/>
        </authorList>
    </citation>
    <scope>NUCLEOTIDE SEQUENCE</scope>
    <source>
        <strain evidence="3">1802A</strain>
    </source>
</reference>
<feature type="coiled-coil region" evidence="1">
    <location>
        <begin position="543"/>
        <end position="597"/>
    </location>
</feature>
<dbReference type="AlphaFoldDB" id="A0AAD9GKT8"/>
<keyword evidence="1" id="KW-0175">Coiled coil</keyword>
<dbReference type="EMBL" id="JAHBMH010000003">
    <property type="protein sequence ID" value="KAK1940337.1"/>
    <property type="molecule type" value="Genomic_DNA"/>
</dbReference>
<protein>
    <submittedName>
        <fullName evidence="3">Uncharacterized protein</fullName>
    </submittedName>
</protein>
<evidence type="ECO:0000313" key="4">
    <source>
        <dbReference type="Proteomes" id="UP001195914"/>
    </source>
</evidence>